<name>A0ABV7FTE7_9ALTE</name>
<dbReference type="EMBL" id="JBHRSW010000014">
    <property type="protein sequence ID" value="MFC3121736.1"/>
    <property type="molecule type" value="Genomic_DNA"/>
</dbReference>
<dbReference type="PANTHER" id="PTHR40076:SF1">
    <property type="entry name" value="MEMBRANE PROTEIN"/>
    <property type="match status" value="1"/>
</dbReference>
<dbReference type="RefSeq" id="WP_376919871.1">
    <property type="nucleotide sequence ID" value="NZ_JBHRSW010000014.1"/>
</dbReference>
<feature type="transmembrane region" description="Helical" evidence="1">
    <location>
        <begin position="77"/>
        <end position="100"/>
    </location>
</feature>
<dbReference type="PANTHER" id="PTHR40076">
    <property type="entry name" value="MEMBRANE PROTEIN-RELATED"/>
    <property type="match status" value="1"/>
</dbReference>
<sequence length="249" mass="27120">MKIHDKSLLSALDGKKPLDVKDVLLRARSLCSKNIFTLVISLLMVFAIIFAFGVVLVSTFNITKLEDIERLQTEAGAMLGFVSTIVLAPLWAGVSMMSINSLRHKPIKASDVFAYFSFLPALGLSAVIVSILTEIGFALLVLPGLYVFMASVFVAPLIVEKKLGPISAIALSVRMVNAYFNQIAVIFLVLILLMIAVALSFGLAYIWVGPFYFNVKAILYQDLFSVVDEQDSSSNAPSQTNENTGVFDA</sequence>
<accession>A0ABV7FTE7</accession>
<proteinExistence type="predicted"/>
<keyword evidence="1" id="KW-0812">Transmembrane</keyword>
<gene>
    <name evidence="2" type="ORF">ACFOHL_08885</name>
</gene>
<evidence type="ECO:0000313" key="3">
    <source>
        <dbReference type="Proteomes" id="UP001595478"/>
    </source>
</evidence>
<dbReference type="Proteomes" id="UP001595478">
    <property type="component" value="Unassembled WGS sequence"/>
</dbReference>
<reference evidence="3" key="1">
    <citation type="journal article" date="2019" name="Int. J. Syst. Evol. Microbiol.">
        <title>The Global Catalogue of Microorganisms (GCM) 10K type strain sequencing project: providing services to taxonomists for standard genome sequencing and annotation.</title>
        <authorList>
            <consortium name="The Broad Institute Genomics Platform"/>
            <consortium name="The Broad Institute Genome Sequencing Center for Infectious Disease"/>
            <person name="Wu L."/>
            <person name="Ma J."/>
        </authorList>
    </citation>
    <scope>NUCLEOTIDE SEQUENCE [LARGE SCALE GENOMIC DNA]</scope>
    <source>
        <strain evidence="3">KCTC 52473</strain>
    </source>
</reference>
<comment type="caution">
    <text evidence="2">The sequence shown here is derived from an EMBL/GenBank/DDBJ whole genome shotgun (WGS) entry which is preliminary data.</text>
</comment>
<dbReference type="InterPro" id="IPR010380">
    <property type="entry name" value="DUF975"/>
</dbReference>
<evidence type="ECO:0000256" key="1">
    <source>
        <dbReference type="SAM" id="Phobius"/>
    </source>
</evidence>
<organism evidence="2 3">
    <name type="scientific">Agaribacter flavus</name>
    <dbReference type="NCBI Taxonomy" id="1902781"/>
    <lineage>
        <taxon>Bacteria</taxon>
        <taxon>Pseudomonadati</taxon>
        <taxon>Pseudomonadota</taxon>
        <taxon>Gammaproteobacteria</taxon>
        <taxon>Alteromonadales</taxon>
        <taxon>Alteromonadaceae</taxon>
        <taxon>Agaribacter</taxon>
    </lineage>
</organism>
<protein>
    <recommendedName>
        <fullName evidence="4">Integral membrane protein</fullName>
    </recommendedName>
</protein>
<keyword evidence="3" id="KW-1185">Reference proteome</keyword>
<keyword evidence="1" id="KW-1133">Transmembrane helix</keyword>
<keyword evidence="1" id="KW-0472">Membrane</keyword>
<feature type="transmembrane region" description="Helical" evidence="1">
    <location>
        <begin position="35"/>
        <end position="57"/>
    </location>
</feature>
<evidence type="ECO:0008006" key="4">
    <source>
        <dbReference type="Google" id="ProtNLM"/>
    </source>
</evidence>
<evidence type="ECO:0000313" key="2">
    <source>
        <dbReference type="EMBL" id="MFC3121736.1"/>
    </source>
</evidence>
<feature type="transmembrane region" description="Helical" evidence="1">
    <location>
        <begin position="112"/>
        <end position="131"/>
    </location>
</feature>
<feature type="transmembrane region" description="Helical" evidence="1">
    <location>
        <begin position="179"/>
        <end position="207"/>
    </location>
</feature>
<feature type="transmembrane region" description="Helical" evidence="1">
    <location>
        <begin position="137"/>
        <end position="159"/>
    </location>
</feature>